<evidence type="ECO:0000259" key="1">
    <source>
        <dbReference type="Pfam" id="PF18925"/>
    </source>
</evidence>
<gene>
    <name evidence="2" type="ORF">GXW71_03380</name>
</gene>
<keyword evidence="3" id="KW-1185">Reference proteome</keyword>
<feature type="domain" description="DUF5675" evidence="1">
    <location>
        <begin position="4"/>
        <end position="128"/>
    </location>
</feature>
<dbReference type="InterPro" id="IPR043732">
    <property type="entry name" value="DUF5675"/>
</dbReference>
<sequence>MKLTLTRFIEIEDATIGTLAVDGVFQCFTLEDVERLEKIKAVTAIPTGDYQVQLTESPRFSDKYEAKGLGRLVPLLIGVPRYKGVRIHVGNKATHSEGCILVGNWDKTAKKAAITGSTAAYKSLQARLSKAKDEIRIKIVSQTGKFEQKVSHPSPFLFRGMFGGTNMCTMQPVEPGWSPFGR</sequence>
<name>A0ABS5ETW7_9PROT</name>
<dbReference type="Pfam" id="PF18925">
    <property type="entry name" value="DUF5675"/>
    <property type="match status" value="1"/>
</dbReference>
<accession>A0ABS5ETW7</accession>
<dbReference type="Proteomes" id="UP001196870">
    <property type="component" value="Unassembled WGS sequence"/>
</dbReference>
<evidence type="ECO:0000313" key="2">
    <source>
        <dbReference type="EMBL" id="MBR0663390.1"/>
    </source>
</evidence>
<proteinExistence type="predicted"/>
<protein>
    <recommendedName>
        <fullName evidence="1">DUF5675 domain-containing protein</fullName>
    </recommendedName>
</protein>
<reference evidence="3" key="1">
    <citation type="journal article" date="2021" name="Syst. Appl. Microbiol.">
        <title>Roseomonas hellenica sp. nov., isolated from roots of wild-growing Alkanna tinctoria.</title>
        <authorList>
            <person name="Rat A."/>
            <person name="Naranjo H.D."/>
            <person name="Lebbe L."/>
            <person name="Cnockaert M."/>
            <person name="Krigas N."/>
            <person name="Grigoriadou K."/>
            <person name="Maloupa E."/>
            <person name="Willems A."/>
        </authorList>
    </citation>
    <scope>NUCLEOTIDE SEQUENCE [LARGE SCALE GENOMIC DNA]</scope>
    <source>
        <strain evidence="3">LMG 31523</strain>
    </source>
</reference>
<comment type="caution">
    <text evidence="2">The sequence shown here is derived from an EMBL/GenBank/DDBJ whole genome shotgun (WGS) entry which is preliminary data.</text>
</comment>
<evidence type="ECO:0000313" key="3">
    <source>
        <dbReference type="Proteomes" id="UP001196870"/>
    </source>
</evidence>
<dbReference type="RefSeq" id="WP_211850980.1">
    <property type="nucleotide sequence ID" value="NZ_JAAGBB010000003.1"/>
</dbReference>
<organism evidence="2 3">
    <name type="scientific">Plastoroseomonas hellenica</name>
    <dbReference type="NCBI Taxonomy" id="2687306"/>
    <lineage>
        <taxon>Bacteria</taxon>
        <taxon>Pseudomonadati</taxon>
        <taxon>Pseudomonadota</taxon>
        <taxon>Alphaproteobacteria</taxon>
        <taxon>Acetobacterales</taxon>
        <taxon>Acetobacteraceae</taxon>
        <taxon>Plastoroseomonas</taxon>
    </lineage>
</organism>
<dbReference type="EMBL" id="JAAGBB010000003">
    <property type="protein sequence ID" value="MBR0663390.1"/>
    <property type="molecule type" value="Genomic_DNA"/>
</dbReference>